<dbReference type="GO" id="GO:0005737">
    <property type="term" value="C:cytoplasm"/>
    <property type="evidence" value="ECO:0007669"/>
    <property type="project" value="TreeGrafter"/>
</dbReference>
<dbReference type="AlphaFoldDB" id="A0A4C1WDG1"/>
<dbReference type="PROSITE" id="PS51203">
    <property type="entry name" value="CS"/>
    <property type="match status" value="1"/>
</dbReference>
<dbReference type="STRING" id="151549.A0A4C1WDG1"/>
<evidence type="ECO:0000256" key="1">
    <source>
        <dbReference type="ARBA" id="ARBA00008511"/>
    </source>
</evidence>
<dbReference type="GO" id="GO:0051087">
    <property type="term" value="F:protein-folding chaperone binding"/>
    <property type="evidence" value="ECO:0007669"/>
    <property type="project" value="InterPro"/>
</dbReference>
<feature type="domain" description="CS" evidence="2">
    <location>
        <begin position="101"/>
        <end position="186"/>
    </location>
</feature>
<accession>A0A4C1WDG1</accession>
<dbReference type="InterPro" id="IPR041442">
    <property type="entry name" value="PIH1D1/2/3_CS-like"/>
</dbReference>
<gene>
    <name evidence="3" type="primary">PIH1D3</name>
    <name evidence="3" type="ORF">EVAR_27563_1</name>
</gene>
<dbReference type="GO" id="GO:0070286">
    <property type="term" value="P:axonemal dynein complex assembly"/>
    <property type="evidence" value="ECO:0007669"/>
    <property type="project" value="InterPro"/>
</dbReference>
<comment type="caution">
    <text evidence="3">The sequence shown here is derived from an EMBL/GenBank/DDBJ whole genome shotgun (WGS) entry which is preliminary data.</text>
</comment>
<dbReference type="OrthoDB" id="25887at2759"/>
<dbReference type="InterPro" id="IPR007052">
    <property type="entry name" value="CS_dom"/>
</dbReference>
<proteinExistence type="inferred from homology"/>
<dbReference type="InterPro" id="IPR008978">
    <property type="entry name" value="HSP20-like_chaperone"/>
</dbReference>
<dbReference type="EMBL" id="BGZK01000518">
    <property type="protein sequence ID" value="GBP48177.1"/>
    <property type="molecule type" value="Genomic_DNA"/>
</dbReference>
<dbReference type="Pfam" id="PF18201">
    <property type="entry name" value="PIH1_CS"/>
    <property type="match status" value="1"/>
</dbReference>
<comment type="similarity">
    <text evidence="1">Belongs to the PIH1 family.</text>
</comment>
<sequence length="186" mass="20912">MDLGPETMQKLADLLRPPEPDVLQGENLKSTGCEITSTRDKNVKNISEGMRIPKTIEEFEEQEARECEEMGRVGAGLKDRPTPPYSMTYQQAVTAEDVFLQIGPKTPSTTSCENLIVKIKLKGDKRENVDLSVTTTSVTVSSSHYYLELTLPHSIEPDDSKAIWDTAEETLILTLKLDREFDFINF</sequence>
<evidence type="ECO:0000259" key="2">
    <source>
        <dbReference type="PROSITE" id="PS51203"/>
    </source>
</evidence>
<dbReference type="Proteomes" id="UP000299102">
    <property type="component" value="Unassembled WGS sequence"/>
</dbReference>
<evidence type="ECO:0000313" key="3">
    <source>
        <dbReference type="EMBL" id="GBP48177.1"/>
    </source>
</evidence>
<dbReference type="InterPro" id="IPR026697">
    <property type="entry name" value="DNAAF6"/>
</dbReference>
<evidence type="ECO:0000313" key="4">
    <source>
        <dbReference type="Proteomes" id="UP000299102"/>
    </source>
</evidence>
<dbReference type="PANTHER" id="PTHR21083">
    <property type="entry name" value="TWISTER"/>
    <property type="match status" value="1"/>
</dbReference>
<reference evidence="3 4" key="1">
    <citation type="journal article" date="2019" name="Commun. Biol.">
        <title>The bagworm genome reveals a unique fibroin gene that provides high tensile strength.</title>
        <authorList>
            <person name="Kono N."/>
            <person name="Nakamura H."/>
            <person name="Ohtoshi R."/>
            <person name="Tomita M."/>
            <person name="Numata K."/>
            <person name="Arakawa K."/>
        </authorList>
    </citation>
    <scope>NUCLEOTIDE SEQUENCE [LARGE SCALE GENOMIC DNA]</scope>
</reference>
<organism evidence="3 4">
    <name type="scientific">Eumeta variegata</name>
    <name type="common">Bagworm moth</name>
    <name type="synonym">Eumeta japonica</name>
    <dbReference type="NCBI Taxonomy" id="151549"/>
    <lineage>
        <taxon>Eukaryota</taxon>
        <taxon>Metazoa</taxon>
        <taxon>Ecdysozoa</taxon>
        <taxon>Arthropoda</taxon>
        <taxon>Hexapoda</taxon>
        <taxon>Insecta</taxon>
        <taxon>Pterygota</taxon>
        <taxon>Neoptera</taxon>
        <taxon>Endopterygota</taxon>
        <taxon>Lepidoptera</taxon>
        <taxon>Glossata</taxon>
        <taxon>Ditrysia</taxon>
        <taxon>Tineoidea</taxon>
        <taxon>Psychidae</taxon>
        <taxon>Oiketicinae</taxon>
        <taxon>Eumeta</taxon>
    </lineage>
</organism>
<name>A0A4C1WDG1_EUMVA</name>
<dbReference type="SUPFAM" id="SSF49764">
    <property type="entry name" value="HSP20-like chaperones"/>
    <property type="match status" value="1"/>
</dbReference>
<dbReference type="GO" id="GO:0045505">
    <property type="term" value="F:dynein intermediate chain binding"/>
    <property type="evidence" value="ECO:0007669"/>
    <property type="project" value="TreeGrafter"/>
</dbReference>
<keyword evidence="4" id="KW-1185">Reference proteome</keyword>
<dbReference type="Gene3D" id="2.60.40.790">
    <property type="match status" value="1"/>
</dbReference>
<dbReference type="PANTHER" id="PTHR21083:SF0">
    <property type="entry name" value="DYNEIN AXONEMAL ASSEMBLY FACTOR 6"/>
    <property type="match status" value="1"/>
</dbReference>
<protein>
    <submittedName>
        <fullName evidence="3">Protein PIH1D3</fullName>
    </submittedName>
</protein>